<feature type="transmembrane region" description="Helical" evidence="11">
    <location>
        <begin position="7"/>
        <end position="24"/>
    </location>
</feature>
<dbReference type="InterPro" id="IPR011330">
    <property type="entry name" value="Glyco_hydro/deAcase_b/a-brl"/>
</dbReference>
<dbReference type="Pfam" id="PF01074">
    <property type="entry name" value="Glyco_hydro_38N"/>
    <property type="match status" value="1"/>
</dbReference>
<comment type="cofactor">
    <cofactor evidence="9">
        <name>Zn(2+)</name>
        <dbReference type="ChEBI" id="CHEBI:29105"/>
    </cofactor>
    <text evidence="9">Binds 1 zinc ion per subunit.</text>
</comment>
<dbReference type="GO" id="GO:0046872">
    <property type="term" value="F:metal ion binding"/>
    <property type="evidence" value="ECO:0007669"/>
    <property type="project" value="UniProtKB-KW"/>
</dbReference>
<dbReference type="InterPro" id="IPR050843">
    <property type="entry name" value="Glycosyl_Hydrlase_38"/>
</dbReference>
<dbReference type="GO" id="GO:0000139">
    <property type="term" value="C:Golgi membrane"/>
    <property type="evidence" value="ECO:0007669"/>
    <property type="project" value="TreeGrafter"/>
</dbReference>
<dbReference type="Gene3D" id="2.60.40.1180">
    <property type="entry name" value="Golgi alpha-mannosidase II"/>
    <property type="match status" value="1"/>
</dbReference>
<dbReference type="OrthoDB" id="10261055at2759"/>
<evidence type="ECO:0000256" key="9">
    <source>
        <dbReference type="RuleBase" id="RU361199"/>
    </source>
</evidence>
<dbReference type="InterPro" id="IPR037094">
    <property type="entry name" value="Glyco_hydro_38_cen_sf"/>
</dbReference>
<accession>A0A8S1HB71</accession>
<evidence type="ECO:0000259" key="12">
    <source>
        <dbReference type="SMART" id="SM00872"/>
    </source>
</evidence>
<dbReference type="SUPFAM" id="SSF88688">
    <property type="entry name" value="Families 57/38 glycoside transferase middle domain"/>
    <property type="match status" value="1"/>
</dbReference>
<evidence type="ECO:0000256" key="7">
    <source>
        <dbReference type="ARBA" id="ARBA00059516"/>
    </source>
</evidence>
<organism evidence="13 14">
    <name type="scientific">Caenorhabditis auriculariae</name>
    <dbReference type="NCBI Taxonomy" id="2777116"/>
    <lineage>
        <taxon>Eukaryota</taxon>
        <taxon>Metazoa</taxon>
        <taxon>Ecdysozoa</taxon>
        <taxon>Nematoda</taxon>
        <taxon>Chromadorea</taxon>
        <taxon>Rhabditida</taxon>
        <taxon>Rhabditina</taxon>
        <taxon>Rhabditomorpha</taxon>
        <taxon>Rhabditoidea</taxon>
        <taxon>Rhabditidae</taxon>
        <taxon>Peloderinae</taxon>
        <taxon>Caenorhabditis</taxon>
    </lineage>
</organism>
<comment type="function">
    <text evidence="7">Catalyzes the first committed step in the biosynthesis of complex N-glycans. It controls conversion of high mannose to complex N-glycans; the final hydrolytic step in the N-glycan maturation pathway.</text>
</comment>
<reference evidence="13" key="1">
    <citation type="submission" date="2020-10" db="EMBL/GenBank/DDBJ databases">
        <authorList>
            <person name="Kikuchi T."/>
        </authorList>
    </citation>
    <scope>NUCLEOTIDE SEQUENCE</scope>
    <source>
        <strain evidence="13">NKZ352</strain>
    </source>
</reference>
<dbReference type="SUPFAM" id="SSF74650">
    <property type="entry name" value="Galactose mutarotase-like"/>
    <property type="match status" value="1"/>
</dbReference>
<keyword evidence="11" id="KW-0472">Membrane</keyword>
<dbReference type="Gene3D" id="1.20.1270.50">
    <property type="entry name" value="Glycoside hydrolase family 38, central domain"/>
    <property type="match status" value="1"/>
</dbReference>
<dbReference type="GO" id="GO:0030246">
    <property type="term" value="F:carbohydrate binding"/>
    <property type="evidence" value="ECO:0007669"/>
    <property type="project" value="InterPro"/>
</dbReference>
<name>A0A8S1HB71_9PELO</name>
<evidence type="ECO:0000256" key="6">
    <source>
        <dbReference type="ARBA" id="ARBA00023295"/>
    </source>
</evidence>
<proteinExistence type="inferred from homology"/>
<dbReference type="EC" id="3.2.1.-" evidence="9"/>
<evidence type="ECO:0000256" key="2">
    <source>
        <dbReference type="ARBA" id="ARBA00022723"/>
    </source>
</evidence>
<dbReference type="InterPro" id="IPR015341">
    <property type="entry name" value="Glyco_hydro_38_cen"/>
</dbReference>
<keyword evidence="3 9" id="KW-0378">Hydrolase</keyword>
<evidence type="ECO:0000313" key="14">
    <source>
        <dbReference type="Proteomes" id="UP000835052"/>
    </source>
</evidence>
<gene>
    <name evidence="13" type="ORF">CAUJ_LOCUS9158</name>
</gene>
<dbReference type="PANTHER" id="PTHR11607:SF3">
    <property type="entry name" value="LYSOSOMAL ALPHA-MANNOSIDASE"/>
    <property type="match status" value="1"/>
</dbReference>
<evidence type="ECO:0000256" key="11">
    <source>
        <dbReference type="SAM" id="Phobius"/>
    </source>
</evidence>
<feature type="domain" description="Glycoside hydrolase family 38 central" evidence="12">
    <location>
        <begin position="498"/>
        <end position="579"/>
    </location>
</feature>
<evidence type="ECO:0000313" key="13">
    <source>
        <dbReference type="EMBL" id="CAD6193239.1"/>
    </source>
</evidence>
<dbReference type="InterPro" id="IPR028995">
    <property type="entry name" value="Glyco_hydro_57/38_cen_sf"/>
</dbReference>
<keyword evidence="11" id="KW-1133">Transmembrane helix</keyword>
<dbReference type="PANTHER" id="PTHR11607">
    <property type="entry name" value="ALPHA-MANNOSIDASE"/>
    <property type="match status" value="1"/>
</dbReference>
<feature type="coiled-coil region" evidence="10">
    <location>
        <begin position="26"/>
        <end position="74"/>
    </location>
</feature>
<keyword evidence="4 9" id="KW-0862">Zinc</keyword>
<keyword evidence="14" id="KW-1185">Reference proteome</keyword>
<keyword evidence="6 9" id="KW-0326">Glycosidase</keyword>
<dbReference type="InterPro" id="IPR011682">
    <property type="entry name" value="Glyco_hydro_38_C"/>
</dbReference>
<evidence type="ECO:0000256" key="4">
    <source>
        <dbReference type="ARBA" id="ARBA00022833"/>
    </source>
</evidence>
<dbReference type="EMBL" id="CAJGYM010000033">
    <property type="protein sequence ID" value="CAD6193239.1"/>
    <property type="molecule type" value="Genomic_DNA"/>
</dbReference>
<evidence type="ECO:0000256" key="3">
    <source>
        <dbReference type="ARBA" id="ARBA00022801"/>
    </source>
</evidence>
<dbReference type="SMART" id="SM00872">
    <property type="entry name" value="Alpha-mann_mid"/>
    <property type="match status" value="1"/>
</dbReference>
<dbReference type="Gene3D" id="2.70.98.30">
    <property type="entry name" value="Golgi alpha-mannosidase II, domain 4"/>
    <property type="match status" value="1"/>
</dbReference>
<dbReference type="AlphaFoldDB" id="A0A8S1HB71"/>
<comment type="similarity">
    <text evidence="1 9">Belongs to the glycosyl hydrolase 38 family.</text>
</comment>
<evidence type="ECO:0000256" key="8">
    <source>
        <dbReference type="ARBA" id="ARBA00093232"/>
    </source>
</evidence>
<dbReference type="FunFam" id="1.20.1270.50:FF:000001">
    <property type="entry name" value="Alpha-mannosidase"/>
    <property type="match status" value="1"/>
</dbReference>
<keyword evidence="5" id="KW-1015">Disulfide bond</keyword>
<comment type="catalytic activity">
    <reaction evidence="8">
        <text>N(4)-{beta-D-GlcNAc-(1-&gt;2)-alpha-D-Man-(1-&gt;3)-[alpha-D-Man-(1-&gt;3)-[alpha-D-Man-(1-&gt;6)]-alpha-D-Man-(1-&gt;6)]-beta-D-Man-(1-&gt;4)-beta-D-GlcNAc-(1-&gt;4)-beta-D-GlcNAc}-L-asparaginyl-[protein] + 2 H2O = 2 alpha-D-mannopyranose + an N(4)-{beta-D-GlcNAc-(1-&gt;2)-alpha-D-Man-(1-&gt;3)-[alpha-D-Man-(1-&gt;6)]-beta-D-Man-(1-&gt;4)-beta-D-GlcNAc-(1-&gt;4)-beta-D-GlcNAc}-L-asparaginyl-[protein]</text>
        <dbReference type="Rhea" id="RHEA:56052"/>
        <dbReference type="Rhea" id="RHEA-COMP:14368"/>
        <dbReference type="Rhea" id="RHEA-COMP:14369"/>
        <dbReference type="ChEBI" id="CHEBI:15377"/>
        <dbReference type="ChEBI" id="CHEBI:28729"/>
        <dbReference type="ChEBI" id="CHEBI:60615"/>
        <dbReference type="ChEBI" id="CHEBI:60625"/>
        <dbReference type="EC" id="3.2.1.114"/>
    </reaction>
</comment>
<dbReference type="SUPFAM" id="SSF88713">
    <property type="entry name" value="Glycoside hydrolase/deacetylase"/>
    <property type="match status" value="1"/>
</dbReference>
<dbReference type="GO" id="GO:0006013">
    <property type="term" value="P:mannose metabolic process"/>
    <property type="evidence" value="ECO:0007669"/>
    <property type="project" value="InterPro"/>
</dbReference>
<sequence>MLRRNTYFLLALGAFTVVSIYLYTSIDSGNAVIQAQENDLKQLQQKIVNLQAVAKGNRATIIKLREELAELEKKPIKSDEEKLHKAPTKSDKELIAEPVIGNKVAHVNKVLTRTSPSYFSSTCDFRSNHSFVRSDLQMLDLYDLWQFENEDGGVWKQGWPITYDDQKVASEPKLQVIVLPHSHCDPGWIHTFEAYYEMQTRKILDGMAKHLGEKEGMKFIYAEMSFFELWWRDQNEETRNKVKSYIENGQFEVVTGGWVMTDEANSHYHSIIVELIEGHEWILNHLGPVARPKAHWSIDPFGLSPSIPHLLAAANITNAALQRIHYVVKRELARKKQLEFHWRQMFDAAGHSDIRAHVFPFYSYDVPHTCGPEPRICCQFDFRRLPAGGKSCDWNVPPQKINKDNVAERAHMIYDQYRKKSQLYKTNVLLVPLGDDFRYDVDFEWNEQYTNYKKLFEYMNQNSAWNVQVTLDEALVKSGERLPTLSGDFFTYADRDDHYWSGYFSSRPFYKQMDRVLQHWLRSAEIVFTLSSIEEEGAVDQKVFNRLILARRALSLFQHHDGVTGTAKDEVVVDYGNKMLEALKACEEVLSESLTILLGLDSAAPMKMDEIRQFQDLLPQRRVFSIDQNVVLFNALTRRRREVKCIHVDSIDAVVELAVKDQLAQQVNPVFETVDDQLVLKEGVYELCFQYSLGPLAAASYRIIKANQTLFARKAAIFASRTIATNEFDFKTLPNDFAVENDHIKATFDNAGSLMTVVQKDFGVEVGVNAHFVYYGARGLQKFRNGGTDYPSGAYLFLPDGKARRLATEDNSFIIVIEGPVVKQVVVAGNKDLKIQQTWSLQALQNFLDVDTEVDLRSKRNFELALRFNTTVKSGQDFFTDLNGLQMIRRKRQQKLPLQANYYPMPSSAFLEDADVRFSLFGSQALGVSSLESGQLEVLLDRRLSSDDGRGLFQGVLDNKRTVSHFRILVEPMKNGGYAQDERVGFHSHVGNFVSSSLLYPVVAMAATDAPSKMLQSTLVEDSLHCDFHLVTLRTLSDSTSYASPEPSTKSRRQAAMVVHRVIPDCRSKLKLADTECMAKPFKIVPSQLISLLKKTIDTSLTLLYEKEEIESFELNPQDVKTVKLVW</sequence>
<evidence type="ECO:0000256" key="5">
    <source>
        <dbReference type="ARBA" id="ARBA00023157"/>
    </source>
</evidence>
<dbReference type="InterPro" id="IPR011013">
    <property type="entry name" value="Gal_mutarotase_sf_dom"/>
</dbReference>
<comment type="caution">
    <text evidence="13">The sequence shown here is derived from an EMBL/GenBank/DDBJ whole genome shotgun (WGS) entry which is preliminary data.</text>
</comment>
<keyword evidence="11" id="KW-0812">Transmembrane</keyword>
<dbReference type="FunFam" id="3.20.110.10:FF:000010">
    <property type="entry name" value="Alpha-mannosidase"/>
    <property type="match status" value="1"/>
</dbReference>
<dbReference type="GO" id="GO:0006491">
    <property type="term" value="P:N-glycan processing"/>
    <property type="evidence" value="ECO:0007669"/>
    <property type="project" value="TreeGrafter"/>
</dbReference>
<dbReference type="InterPro" id="IPR027291">
    <property type="entry name" value="Glyco_hydro_38_N_sf"/>
</dbReference>
<dbReference type="Proteomes" id="UP000835052">
    <property type="component" value="Unassembled WGS sequence"/>
</dbReference>
<dbReference type="Pfam" id="PF09261">
    <property type="entry name" value="Alpha-mann_mid"/>
    <property type="match status" value="1"/>
</dbReference>
<dbReference type="Pfam" id="PF07748">
    <property type="entry name" value="Glyco_hydro_38C"/>
    <property type="match status" value="1"/>
</dbReference>
<dbReference type="Gene3D" id="3.20.110.10">
    <property type="entry name" value="Glycoside hydrolase 38, N terminal domain"/>
    <property type="match status" value="1"/>
</dbReference>
<keyword evidence="10" id="KW-0175">Coiled coil</keyword>
<dbReference type="CDD" id="cd10809">
    <property type="entry name" value="GH38N_AMII_GMII_SfManIII_like"/>
    <property type="match status" value="1"/>
</dbReference>
<keyword evidence="2 9" id="KW-0479">Metal-binding</keyword>
<evidence type="ECO:0000256" key="10">
    <source>
        <dbReference type="SAM" id="Coils"/>
    </source>
</evidence>
<dbReference type="GO" id="GO:0004572">
    <property type="term" value="F:mannosyl-oligosaccharide 1,3-1,6-alpha-mannosidase activity"/>
    <property type="evidence" value="ECO:0007669"/>
    <property type="project" value="UniProtKB-EC"/>
</dbReference>
<evidence type="ECO:0000256" key="1">
    <source>
        <dbReference type="ARBA" id="ARBA00009792"/>
    </source>
</evidence>
<dbReference type="InterPro" id="IPR013780">
    <property type="entry name" value="Glyco_hydro_b"/>
</dbReference>
<protein>
    <recommendedName>
        <fullName evidence="9">Alpha-mannosidase</fullName>
        <ecNumber evidence="9">3.2.1.-</ecNumber>
    </recommendedName>
</protein>
<dbReference type="InterPro" id="IPR000602">
    <property type="entry name" value="Glyco_hydro_38_N"/>
</dbReference>